<evidence type="ECO:0000256" key="2">
    <source>
        <dbReference type="ARBA" id="ARBA00009085"/>
    </source>
</evidence>
<evidence type="ECO:0000259" key="9">
    <source>
        <dbReference type="PROSITE" id="PS50235"/>
    </source>
</evidence>
<dbReference type="PANTHER" id="PTHR21646">
    <property type="entry name" value="UBIQUITIN CARBOXYL-TERMINAL HYDROLASE"/>
    <property type="match status" value="1"/>
</dbReference>
<protein>
    <recommendedName>
        <fullName evidence="3">ubiquitinyl hydrolase 1</fullName>
        <ecNumber evidence="3">3.4.19.12</ecNumber>
    </recommendedName>
</protein>
<dbReference type="Gene3D" id="3.90.70.10">
    <property type="entry name" value="Cysteine proteinases"/>
    <property type="match status" value="1"/>
</dbReference>
<dbReference type="GO" id="GO:0006508">
    <property type="term" value="P:proteolysis"/>
    <property type="evidence" value="ECO:0007669"/>
    <property type="project" value="UniProtKB-KW"/>
</dbReference>
<reference evidence="11" key="3">
    <citation type="submission" date="2016-03" db="UniProtKB">
        <authorList>
            <consortium name="EnsemblProtists"/>
        </authorList>
    </citation>
    <scope>IDENTIFICATION</scope>
</reference>
<dbReference type="PROSITE" id="PS00972">
    <property type="entry name" value="USP_1"/>
    <property type="match status" value="1"/>
</dbReference>
<dbReference type="HOGENOM" id="CLU_603331_0_0_1"/>
<comment type="similarity">
    <text evidence="2">Belongs to the peptidase C19 family.</text>
</comment>
<dbReference type="PaxDb" id="55529-EKX47732"/>
<sequence>MSNVNVNFFGGHANHFPIKISSHTSEESFEIVCRHEKNSIAKESSISIAKESSIPFLNISIGTPPSSSSPSSKENDNSPGKHLDPLLKNLTDSNIMEDVKLWTKPLTDSLSEATESMHSSWIKITSPNSLVKVAEPRRSMVELETYTTEASSPLSDYLLSPQGGAVGLKNLGNTCFLNAVVQCLAHVLPFVEDMLFNLEQPERAQEDEGGQGSASDNQELVASFKVLLGHVWSGSRRDFLEPGTLLKVLKSDKRSAVLFNHKQQDAHECLCILLDVLHQDTNGLLHGEEGGRHHPLRPSLEAQAEAAHEEWVDVTHEQASSPDKSPREEESLTQIHSVVSKHMGGRYTSEVRCMSCGFSTKITLEECMQLLETEETGLPWTCERCKARNASKRLHVASFPSVLVLHLERFGFRGGQDGSAAIFHLLAWTEHLGAEESSGHYVACAVHPDGVFRR</sequence>
<gene>
    <name evidence="10" type="ORF">GUITHDRAFT_137129</name>
</gene>
<dbReference type="STRING" id="905079.L1JHD0"/>
<dbReference type="AlphaFoldDB" id="L1JHD0"/>
<dbReference type="eggNOG" id="KOG1868">
    <property type="taxonomic scope" value="Eukaryota"/>
</dbReference>
<evidence type="ECO:0000256" key="5">
    <source>
        <dbReference type="ARBA" id="ARBA00022786"/>
    </source>
</evidence>
<dbReference type="InterPro" id="IPR018200">
    <property type="entry name" value="USP_CS"/>
</dbReference>
<dbReference type="InterPro" id="IPR001394">
    <property type="entry name" value="Peptidase_C19_UCH"/>
</dbReference>
<dbReference type="EnsemblProtists" id="EKX47732">
    <property type="protein sequence ID" value="EKX47732"/>
    <property type="gene ID" value="GUITHDRAFT_137129"/>
</dbReference>
<keyword evidence="12" id="KW-1185">Reference proteome</keyword>
<dbReference type="KEGG" id="gtt:GUITHDRAFT_137129"/>
<dbReference type="GO" id="GO:0016579">
    <property type="term" value="P:protein deubiquitination"/>
    <property type="evidence" value="ECO:0007669"/>
    <property type="project" value="InterPro"/>
</dbReference>
<feature type="domain" description="USP" evidence="9">
    <location>
        <begin position="166"/>
        <end position="454"/>
    </location>
</feature>
<keyword evidence="5" id="KW-0833">Ubl conjugation pathway</keyword>
<name>L1JHD0_GUITC</name>
<feature type="region of interest" description="Disordered" evidence="8">
    <location>
        <begin position="59"/>
        <end position="87"/>
    </location>
</feature>
<dbReference type="RefSeq" id="XP_005834712.1">
    <property type="nucleotide sequence ID" value="XM_005834655.1"/>
</dbReference>
<dbReference type="Pfam" id="PF00443">
    <property type="entry name" value="UCH"/>
    <property type="match status" value="1"/>
</dbReference>
<reference evidence="10 12" key="1">
    <citation type="journal article" date="2012" name="Nature">
        <title>Algal genomes reveal evolutionary mosaicism and the fate of nucleomorphs.</title>
        <authorList>
            <consortium name="DOE Joint Genome Institute"/>
            <person name="Curtis B.A."/>
            <person name="Tanifuji G."/>
            <person name="Burki F."/>
            <person name="Gruber A."/>
            <person name="Irimia M."/>
            <person name="Maruyama S."/>
            <person name="Arias M.C."/>
            <person name="Ball S.G."/>
            <person name="Gile G.H."/>
            <person name="Hirakawa Y."/>
            <person name="Hopkins J.F."/>
            <person name="Kuo A."/>
            <person name="Rensing S.A."/>
            <person name="Schmutz J."/>
            <person name="Symeonidi A."/>
            <person name="Elias M."/>
            <person name="Eveleigh R.J."/>
            <person name="Herman E.K."/>
            <person name="Klute M.J."/>
            <person name="Nakayama T."/>
            <person name="Obornik M."/>
            <person name="Reyes-Prieto A."/>
            <person name="Armbrust E.V."/>
            <person name="Aves S.J."/>
            <person name="Beiko R.G."/>
            <person name="Coutinho P."/>
            <person name="Dacks J.B."/>
            <person name="Durnford D.G."/>
            <person name="Fast N.M."/>
            <person name="Green B.R."/>
            <person name="Grisdale C.J."/>
            <person name="Hempel F."/>
            <person name="Henrissat B."/>
            <person name="Hoppner M.P."/>
            <person name="Ishida K."/>
            <person name="Kim E."/>
            <person name="Koreny L."/>
            <person name="Kroth P.G."/>
            <person name="Liu Y."/>
            <person name="Malik S.B."/>
            <person name="Maier U.G."/>
            <person name="McRose D."/>
            <person name="Mock T."/>
            <person name="Neilson J.A."/>
            <person name="Onodera N.T."/>
            <person name="Poole A.M."/>
            <person name="Pritham E.J."/>
            <person name="Richards T.A."/>
            <person name="Rocap G."/>
            <person name="Roy S.W."/>
            <person name="Sarai C."/>
            <person name="Schaack S."/>
            <person name="Shirato S."/>
            <person name="Slamovits C.H."/>
            <person name="Spencer D.F."/>
            <person name="Suzuki S."/>
            <person name="Worden A.Z."/>
            <person name="Zauner S."/>
            <person name="Barry K."/>
            <person name="Bell C."/>
            <person name="Bharti A.K."/>
            <person name="Crow J.A."/>
            <person name="Grimwood J."/>
            <person name="Kramer R."/>
            <person name="Lindquist E."/>
            <person name="Lucas S."/>
            <person name="Salamov A."/>
            <person name="McFadden G.I."/>
            <person name="Lane C.E."/>
            <person name="Keeling P.J."/>
            <person name="Gray M.W."/>
            <person name="Grigoriev I.V."/>
            <person name="Archibald J.M."/>
        </authorList>
    </citation>
    <scope>NUCLEOTIDE SEQUENCE</scope>
    <source>
        <strain evidence="10 12">CCMP2712</strain>
    </source>
</reference>
<accession>L1JHD0</accession>
<keyword evidence="7" id="KW-0788">Thiol protease</keyword>
<evidence type="ECO:0000313" key="10">
    <source>
        <dbReference type="EMBL" id="EKX47732.1"/>
    </source>
</evidence>
<evidence type="ECO:0000256" key="1">
    <source>
        <dbReference type="ARBA" id="ARBA00000707"/>
    </source>
</evidence>
<feature type="compositionally biased region" description="Basic and acidic residues" evidence="8">
    <location>
        <begin position="73"/>
        <end position="85"/>
    </location>
</feature>
<evidence type="ECO:0000256" key="7">
    <source>
        <dbReference type="ARBA" id="ARBA00022807"/>
    </source>
</evidence>
<keyword evidence="4" id="KW-0645">Protease</keyword>
<feature type="region of interest" description="Disordered" evidence="8">
    <location>
        <begin position="303"/>
        <end position="333"/>
    </location>
</feature>
<evidence type="ECO:0000256" key="6">
    <source>
        <dbReference type="ARBA" id="ARBA00022801"/>
    </source>
</evidence>
<feature type="compositionally biased region" description="Basic and acidic residues" evidence="8">
    <location>
        <begin position="306"/>
        <end position="316"/>
    </location>
</feature>
<proteinExistence type="inferred from homology"/>
<dbReference type="GO" id="GO:0004843">
    <property type="term" value="F:cysteine-type deubiquitinase activity"/>
    <property type="evidence" value="ECO:0007669"/>
    <property type="project" value="UniProtKB-EC"/>
</dbReference>
<dbReference type="PANTHER" id="PTHR21646:SF24">
    <property type="entry name" value="UBIQUITIN CARBOXYL-TERMINAL HYDROLASE"/>
    <property type="match status" value="1"/>
</dbReference>
<dbReference type="SUPFAM" id="SSF54001">
    <property type="entry name" value="Cysteine proteinases"/>
    <property type="match status" value="1"/>
</dbReference>
<dbReference type="InterPro" id="IPR050185">
    <property type="entry name" value="Ub_carboxyl-term_hydrolase"/>
</dbReference>
<dbReference type="PROSITE" id="PS50235">
    <property type="entry name" value="USP_3"/>
    <property type="match status" value="1"/>
</dbReference>
<dbReference type="OrthoDB" id="292964at2759"/>
<evidence type="ECO:0000256" key="8">
    <source>
        <dbReference type="SAM" id="MobiDB-lite"/>
    </source>
</evidence>
<dbReference type="GeneID" id="17304582"/>
<dbReference type="OMA" id="KSHNFWL"/>
<evidence type="ECO:0000313" key="11">
    <source>
        <dbReference type="EnsemblProtists" id="EKX47732"/>
    </source>
</evidence>
<organism evidence="10">
    <name type="scientific">Guillardia theta (strain CCMP2712)</name>
    <name type="common">Cryptophyte</name>
    <dbReference type="NCBI Taxonomy" id="905079"/>
    <lineage>
        <taxon>Eukaryota</taxon>
        <taxon>Cryptophyceae</taxon>
        <taxon>Pyrenomonadales</taxon>
        <taxon>Geminigeraceae</taxon>
        <taxon>Guillardia</taxon>
    </lineage>
</organism>
<evidence type="ECO:0000256" key="4">
    <source>
        <dbReference type="ARBA" id="ARBA00022670"/>
    </source>
</evidence>
<dbReference type="EMBL" id="JH992988">
    <property type="protein sequence ID" value="EKX47732.1"/>
    <property type="molecule type" value="Genomic_DNA"/>
</dbReference>
<comment type="catalytic activity">
    <reaction evidence="1">
        <text>Thiol-dependent hydrolysis of ester, thioester, amide, peptide and isopeptide bonds formed by the C-terminal Gly of ubiquitin (a 76-residue protein attached to proteins as an intracellular targeting signal).</text>
        <dbReference type="EC" id="3.4.19.12"/>
    </reaction>
</comment>
<dbReference type="Proteomes" id="UP000011087">
    <property type="component" value="Unassembled WGS sequence"/>
</dbReference>
<evidence type="ECO:0000256" key="3">
    <source>
        <dbReference type="ARBA" id="ARBA00012759"/>
    </source>
</evidence>
<evidence type="ECO:0000313" key="12">
    <source>
        <dbReference type="Proteomes" id="UP000011087"/>
    </source>
</evidence>
<reference evidence="12" key="2">
    <citation type="submission" date="2012-11" db="EMBL/GenBank/DDBJ databases">
        <authorList>
            <person name="Kuo A."/>
            <person name="Curtis B.A."/>
            <person name="Tanifuji G."/>
            <person name="Burki F."/>
            <person name="Gruber A."/>
            <person name="Irimia M."/>
            <person name="Maruyama S."/>
            <person name="Arias M.C."/>
            <person name="Ball S.G."/>
            <person name="Gile G.H."/>
            <person name="Hirakawa Y."/>
            <person name="Hopkins J.F."/>
            <person name="Rensing S.A."/>
            <person name="Schmutz J."/>
            <person name="Symeonidi A."/>
            <person name="Elias M."/>
            <person name="Eveleigh R.J."/>
            <person name="Herman E.K."/>
            <person name="Klute M.J."/>
            <person name="Nakayama T."/>
            <person name="Obornik M."/>
            <person name="Reyes-Prieto A."/>
            <person name="Armbrust E.V."/>
            <person name="Aves S.J."/>
            <person name="Beiko R.G."/>
            <person name="Coutinho P."/>
            <person name="Dacks J.B."/>
            <person name="Durnford D.G."/>
            <person name="Fast N.M."/>
            <person name="Green B.R."/>
            <person name="Grisdale C."/>
            <person name="Hempe F."/>
            <person name="Henrissat B."/>
            <person name="Hoppner M.P."/>
            <person name="Ishida K.-I."/>
            <person name="Kim E."/>
            <person name="Koreny L."/>
            <person name="Kroth P.G."/>
            <person name="Liu Y."/>
            <person name="Malik S.-B."/>
            <person name="Maier U.G."/>
            <person name="McRose D."/>
            <person name="Mock T."/>
            <person name="Neilson J.A."/>
            <person name="Onodera N.T."/>
            <person name="Poole A.M."/>
            <person name="Pritham E.J."/>
            <person name="Richards T.A."/>
            <person name="Rocap G."/>
            <person name="Roy S.W."/>
            <person name="Sarai C."/>
            <person name="Schaack S."/>
            <person name="Shirato S."/>
            <person name="Slamovits C.H."/>
            <person name="Spencer D.F."/>
            <person name="Suzuki S."/>
            <person name="Worden A.Z."/>
            <person name="Zauner S."/>
            <person name="Barry K."/>
            <person name="Bell C."/>
            <person name="Bharti A.K."/>
            <person name="Crow J.A."/>
            <person name="Grimwood J."/>
            <person name="Kramer R."/>
            <person name="Lindquist E."/>
            <person name="Lucas S."/>
            <person name="Salamov A."/>
            <person name="McFadden G.I."/>
            <person name="Lane C.E."/>
            <person name="Keeling P.J."/>
            <person name="Gray M.W."/>
            <person name="Grigoriev I.V."/>
            <person name="Archibald J.M."/>
        </authorList>
    </citation>
    <scope>NUCLEOTIDE SEQUENCE</scope>
    <source>
        <strain evidence="12">CCMP2712</strain>
    </source>
</reference>
<keyword evidence="6" id="KW-0378">Hydrolase</keyword>
<dbReference type="EC" id="3.4.19.12" evidence="3"/>
<dbReference type="InterPro" id="IPR028889">
    <property type="entry name" value="USP"/>
</dbReference>
<dbReference type="InterPro" id="IPR038765">
    <property type="entry name" value="Papain-like_cys_pep_sf"/>
</dbReference>